<protein>
    <submittedName>
        <fullName evidence="2">Uncharacterized protein</fullName>
    </submittedName>
</protein>
<feature type="non-terminal residue" evidence="2">
    <location>
        <position position="1"/>
    </location>
</feature>
<dbReference type="AlphaFoldDB" id="A0A7J8T122"/>
<dbReference type="EMBL" id="JABFAC010000013">
    <property type="protein sequence ID" value="MBA0632034.1"/>
    <property type="molecule type" value="Genomic_DNA"/>
</dbReference>
<name>A0A7J8T122_GOSDV</name>
<dbReference type="Gene3D" id="1.10.287.1490">
    <property type="match status" value="1"/>
</dbReference>
<gene>
    <name evidence="2" type="ORF">Godav_000851</name>
</gene>
<proteinExistence type="predicted"/>
<sequence>MEEEKMNLRLDLDVQKLKAEKLRKGKIKAEEDLDSLKIDYKKLRLSIGTAGLGKTSEQFQEVQAQNEALEKSLLESQKEKCELKDSVAELERSLRQYRNQNSAIELRASLSRIEEMKKRIEELEAALQNCEIQIKNLEANKDRNNEQLHYFQNQVRNIYHIMGEAVVQIR</sequence>
<evidence type="ECO:0000256" key="1">
    <source>
        <dbReference type="SAM" id="Coils"/>
    </source>
</evidence>
<accession>A0A7J8T122</accession>
<evidence type="ECO:0000313" key="2">
    <source>
        <dbReference type="EMBL" id="MBA0632034.1"/>
    </source>
</evidence>
<reference evidence="2 3" key="1">
    <citation type="journal article" date="2019" name="Genome Biol. Evol.">
        <title>Insights into the evolution of the New World diploid cottons (Gossypium, subgenus Houzingenia) based on genome sequencing.</title>
        <authorList>
            <person name="Grover C.E."/>
            <person name="Arick M.A. 2nd"/>
            <person name="Thrash A."/>
            <person name="Conover J.L."/>
            <person name="Sanders W.S."/>
            <person name="Peterson D.G."/>
            <person name="Frelichowski J.E."/>
            <person name="Scheffler J.A."/>
            <person name="Scheffler B.E."/>
            <person name="Wendel J.F."/>
        </authorList>
    </citation>
    <scope>NUCLEOTIDE SEQUENCE [LARGE SCALE GENOMIC DNA]</scope>
    <source>
        <strain evidence="2">27</strain>
        <tissue evidence="2">Leaf</tissue>
    </source>
</reference>
<organism evidence="2 3">
    <name type="scientific">Gossypium davidsonii</name>
    <name type="common">Davidson's cotton</name>
    <name type="synonym">Gossypium klotzschianum subsp. davidsonii</name>
    <dbReference type="NCBI Taxonomy" id="34287"/>
    <lineage>
        <taxon>Eukaryota</taxon>
        <taxon>Viridiplantae</taxon>
        <taxon>Streptophyta</taxon>
        <taxon>Embryophyta</taxon>
        <taxon>Tracheophyta</taxon>
        <taxon>Spermatophyta</taxon>
        <taxon>Magnoliopsida</taxon>
        <taxon>eudicotyledons</taxon>
        <taxon>Gunneridae</taxon>
        <taxon>Pentapetalae</taxon>
        <taxon>rosids</taxon>
        <taxon>malvids</taxon>
        <taxon>Malvales</taxon>
        <taxon>Malvaceae</taxon>
        <taxon>Malvoideae</taxon>
        <taxon>Gossypium</taxon>
    </lineage>
</organism>
<keyword evidence="3" id="KW-1185">Reference proteome</keyword>
<comment type="caution">
    <text evidence="2">The sequence shown here is derived from an EMBL/GenBank/DDBJ whole genome shotgun (WGS) entry which is preliminary data.</text>
</comment>
<evidence type="ECO:0000313" key="3">
    <source>
        <dbReference type="Proteomes" id="UP000593561"/>
    </source>
</evidence>
<feature type="coiled-coil region" evidence="1">
    <location>
        <begin position="19"/>
        <end position="154"/>
    </location>
</feature>
<dbReference type="Proteomes" id="UP000593561">
    <property type="component" value="Unassembled WGS sequence"/>
</dbReference>
<keyword evidence="1" id="KW-0175">Coiled coil</keyword>